<dbReference type="PRINTS" id="PR00297">
    <property type="entry name" value="CHAPERONIN10"/>
</dbReference>
<dbReference type="InterPro" id="IPR011032">
    <property type="entry name" value="GroES-like_sf"/>
</dbReference>
<evidence type="ECO:0000313" key="5">
    <source>
        <dbReference type="Proteomes" id="UP000523007"/>
    </source>
</evidence>
<comment type="similarity">
    <text evidence="1 3">Belongs to the GroES chaperonin family.</text>
</comment>
<organism evidence="4 5">
    <name type="scientific">Lipingzhangella halophila</name>
    <dbReference type="NCBI Taxonomy" id="1783352"/>
    <lineage>
        <taxon>Bacteria</taxon>
        <taxon>Bacillati</taxon>
        <taxon>Actinomycetota</taxon>
        <taxon>Actinomycetes</taxon>
        <taxon>Streptosporangiales</taxon>
        <taxon>Nocardiopsidaceae</taxon>
        <taxon>Lipingzhangella</taxon>
    </lineage>
</organism>
<dbReference type="CDD" id="cd00320">
    <property type="entry name" value="cpn10"/>
    <property type="match status" value="1"/>
</dbReference>
<evidence type="ECO:0000313" key="4">
    <source>
        <dbReference type="EMBL" id="MBB4933160.1"/>
    </source>
</evidence>
<evidence type="ECO:0000256" key="3">
    <source>
        <dbReference type="RuleBase" id="RU000535"/>
    </source>
</evidence>
<comment type="function">
    <text evidence="3">Together with the chaperonin GroEL, plays an essential role in assisting protein folding. The GroEL-GroES system forms a nano-cage that allows encapsulation of the non-native substrate proteins and provides a physical environment optimized to promote and accelerate protein folding. GroES binds to the apical surface of the GroEL ring, thereby capping the opening of the GroEL channel.</text>
</comment>
<comment type="subunit">
    <text evidence="3">Heptamer of 7 subunits arranged in a ring.</text>
</comment>
<dbReference type="InterPro" id="IPR020818">
    <property type="entry name" value="Chaperonin_GroES"/>
</dbReference>
<name>A0A7W7RJK8_9ACTN</name>
<dbReference type="SUPFAM" id="SSF50129">
    <property type="entry name" value="GroES-like"/>
    <property type="match status" value="1"/>
</dbReference>
<dbReference type="AlphaFoldDB" id="A0A7W7RJK8"/>
<dbReference type="Proteomes" id="UP000523007">
    <property type="component" value="Unassembled WGS sequence"/>
</dbReference>
<dbReference type="InterPro" id="IPR037124">
    <property type="entry name" value="Chaperonin_GroES_sf"/>
</dbReference>
<comment type="caution">
    <text evidence="4">The sequence shown here is derived from an EMBL/GenBank/DDBJ whole genome shotgun (WGS) entry which is preliminary data.</text>
</comment>
<dbReference type="EMBL" id="JACHJT010000001">
    <property type="protein sequence ID" value="MBB4933160.1"/>
    <property type="molecule type" value="Genomic_DNA"/>
</dbReference>
<proteinExistence type="inferred from homology"/>
<dbReference type="GO" id="GO:0005524">
    <property type="term" value="F:ATP binding"/>
    <property type="evidence" value="ECO:0007669"/>
    <property type="project" value="InterPro"/>
</dbReference>
<keyword evidence="2 3" id="KW-0143">Chaperone</keyword>
<keyword evidence="5" id="KW-1185">Reference proteome</keyword>
<accession>A0A7W7RJK8</accession>
<dbReference type="Gene3D" id="2.30.33.40">
    <property type="entry name" value="GroES chaperonin"/>
    <property type="match status" value="1"/>
</dbReference>
<reference evidence="4 5" key="1">
    <citation type="submission" date="2020-08" db="EMBL/GenBank/DDBJ databases">
        <title>Sequencing the genomes of 1000 actinobacteria strains.</title>
        <authorList>
            <person name="Klenk H.-P."/>
        </authorList>
    </citation>
    <scope>NUCLEOTIDE SEQUENCE [LARGE SCALE GENOMIC DNA]</scope>
    <source>
        <strain evidence="4 5">DSM 102030</strain>
    </source>
</reference>
<dbReference type="SMART" id="SM00883">
    <property type="entry name" value="Cpn10"/>
    <property type="match status" value="1"/>
</dbReference>
<sequence>MSDSKREVQMLHDRLLIRPVEEKGERRSSAGLVIPDTVKMGTRLTWGEVCGAGTSARHVKSGDRVLFNPEEQLEVEIHGELYVIMRERDIHAMANEDPEYGTGLYL</sequence>
<evidence type="ECO:0000256" key="2">
    <source>
        <dbReference type="ARBA" id="ARBA00023186"/>
    </source>
</evidence>
<evidence type="ECO:0000256" key="1">
    <source>
        <dbReference type="ARBA" id="ARBA00006975"/>
    </source>
</evidence>
<dbReference type="GO" id="GO:0044183">
    <property type="term" value="F:protein folding chaperone"/>
    <property type="evidence" value="ECO:0007669"/>
    <property type="project" value="InterPro"/>
</dbReference>
<gene>
    <name evidence="4" type="ORF">F4561_003980</name>
</gene>
<protein>
    <recommendedName>
        <fullName evidence="3">10 kDa chaperonin</fullName>
    </recommendedName>
</protein>
<dbReference type="Pfam" id="PF00166">
    <property type="entry name" value="Cpn10"/>
    <property type="match status" value="1"/>
</dbReference>